<dbReference type="Pfam" id="PF03595">
    <property type="entry name" value="SLAC1"/>
    <property type="match status" value="1"/>
</dbReference>
<evidence type="ECO:0000256" key="3">
    <source>
        <dbReference type="ARBA" id="ARBA00022989"/>
    </source>
</evidence>
<dbReference type="Gene3D" id="1.50.10.150">
    <property type="entry name" value="Voltage-dependent anion channel"/>
    <property type="match status" value="1"/>
</dbReference>
<feature type="transmembrane region" description="Helical" evidence="5">
    <location>
        <begin position="297"/>
        <end position="321"/>
    </location>
</feature>
<evidence type="ECO:0000256" key="2">
    <source>
        <dbReference type="ARBA" id="ARBA00022692"/>
    </source>
</evidence>
<feature type="transmembrane region" description="Helical" evidence="5">
    <location>
        <begin position="233"/>
        <end position="253"/>
    </location>
</feature>
<dbReference type="InterPro" id="IPR038665">
    <property type="entry name" value="Voltage-dep_anion_channel_sf"/>
</dbReference>
<feature type="transmembrane region" description="Helical" evidence="5">
    <location>
        <begin position="93"/>
        <end position="112"/>
    </location>
</feature>
<feature type="transmembrane region" description="Helical" evidence="5">
    <location>
        <begin position="265"/>
        <end position="285"/>
    </location>
</feature>
<dbReference type="InterPro" id="IPR004695">
    <property type="entry name" value="SLAC1/Mae1/Ssu1/TehA"/>
</dbReference>
<dbReference type="PANTHER" id="PTHR37955">
    <property type="entry name" value="TELLURITE RESISTANCE PROTEIN TEHA"/>
    <property type="match status" value="1"/>
</dbReference>
<dbReference type="GO" id="GO:0005886">
    <property type="term" value="C:plasma membrane"/>
    <property type="evidence" value="ECO:0007669"/>
    <property type="project" value="TreeGrafter"/>
</dbReference>
<dbReference type="PANTHER" id="PTHR37955:SF1">
    <property type="entry name" value="DEP DOMAIN-CONTAINING PROTEIN"/>
    <property type="match status" value="1"/>
</dbReference>
<dbReference type="OrthoDB" id="958273at2"/>
<dbReference type="EMBL" id="FXYF01000012">
    <property type="protein sequence ID" value="SMX48036.1"/>
    <property type="molecule type" value="Genomic_DNA"/>
</dbReference>
<dbReference type="GO" id="GO:0046583">
    <property type="term" value="F:monoatomic cation efflux transmembrane transporter activity"/>
    <property type="evidence" value="ECO:0007669"/>
    <property type="project" value="TreeGrafter"/>
</dbReference>
<evidence type="ECO:0000256" key="4">
    <source>
        <dbReference type="ARBA" id="ARBA00023136"/>
    </source>
</evidence>
<keyword evidence="7" id="KW-1185">Reference proteome</keyword>
<feature type="transmembrane region" description="Helical" evidence="5">
    <location>
        <begin position="118"/>
        <end position="140"/>
    </location>
</feature>
<feature type="transmembrane region" description="Helical" evidence="5">
    <location>
        <begin position="20"/>
        <end position="41"/>
    </location>
</feature>
<feature type="transmembrane region" description="Helical" evidence="5">
    <location>
        <begin position="177"/>
        <end position="196"/>
    </location>
</feature>
<dbReference type="InterPro" id="IPR052951">
    <property type="entry name" value="Tellurite_res_ion_channel"/>
</dbReference>
<comment type="subcellular location">
    <subcellularLocation>
        <location evidence="1">Membrane</location>
        <topology evidence="1">Multi-pass membrane protein</topology>
    </subcellularLocation>
</comment>
<protein>
    <submittedName>
        <fullName evidence="6">Tellurite resistance protein TehA</fullName>
    </submittedName>
</protein>
<keyword evidence="4 5" id="KW-0472">Membrane</keyword>
<evidence type="ECO:0000313" key="7">
    <source>
        <dbReference type="Proteomes" id="UP000207598"/>
    </source>
</evidence>
<organism evidence="6 7">
    <name type="scientific">Maliponia aquimaris</name>
    <dbReference type="NCBI Taxonomy" id="1673631"/>
    <lineage>
        <taxon>Bacteria</taxon>
        <taxon>Pseudomonadati</taxon>
        <taxon>Pseudomonadota</taxon>
        <taxon>Alphaproteobacteria</taxon>
        <taxon>Rhodobacterales</taxon>
        <taxon>Paracoccaceae</taxon>
        <taxon>Maliponia</taxon>
    </lineage>
</organism>
<dbReference type="Proteomes" id="UP000207598">
    <property type="component" value="Unassembled WGS sequence"/>
</dbReference>
<feature type="transmembrane region" description="Helical" evidence="5">
    <location>
        <begin position="208"/>
        <end position="227"/>
    </location>
</feature>
<proteinExistence type="predicted"/>
<name>A0A238L129_9RHOB</name>
<evidence type="ECO:0000256" key="1">
    <source>
        <dbReference type="ARBA" id="ARBA00004141"/>
    </source>
</evidence>
<reference evidence="6 7" key="1">
    <citation type="submission" date="2017-05" db="EMBL/GenBank/DDBJ databases">
        <authorList>
            <person name="Song R."/>
            <person name="Chenine A.L."/>
            <person name="Ruprecht R.M."/>
        </authorList>
    </citation>
    <scope>NUCLEOTIDE SEQUENCE [LARGE SCALE GENOMIC DNA]</scope>
    <source>
        <strain evidence="6 7">CECT 8898</strain>
    </source>
</reference>
<evidence type="ECO:0000313" key="6">
    <source>
        <dbReference type="EMBL" id="SMX48036.1"/>
    </source>
</evidence>
<feature type="transmembrane region" description="Helical" evidence="5">
    <location>
        <begin position="152"/>
        <end position="171"/>
    </location>
</feature>
<keyword evidence="2 5" id="KW-0812">Transmembrane</keyword>
<sequence length="329" mass="35099">MTQSINIAEPEHSGHRLEYFPIPFFASVMGLSGMTLALHVAELQAGWPPLASSAALALTVAVFVGLSAIYTLKALRYPNAVAQEWRHPVKLSFFPALTISLLLIATALQAVQPGIARALWVVGALGQAGLTLAVLSNWIGHRPFQTVHISPAWFIPAVGNVVAPVAGVSLGFVESSWVFFAAGLVFWMVLLVLVMNRLIFHDPLPGRMVPTIAILIAPPAVAFLSWLQLNGGVLDATARLFYGTTIVFALLALTQVPKLRGQSFALSWWALSFPVATLTIATFRFGTLAGSPAHTTAGFACLALLVVIVAVLIGLTARAVARHEICQPE</sequence>
<accession>A0A238L129</accession>
<dbReference type="RefSeq" id="WP_094022606.1">
    <property type="nucleotide sequence ID" value="NZ_FXYF01000012.1"/>
</dbReference>
<keyword evidence="3 5" id="KW-1133">Transmembrane helix</keyword>
<dbReference type="CDD" id="cd09323">
    <property type="entry name" value="TDT_SLAC1_like"/>
    <property type="match status" value="1"/>
</dbReference>
<feature type="transmembrane region" description="Helical" evidence="5">
    <location>
        <begin position="53"/>
        <end position="72"/>
    </location>
</feature>
<evidence type="ECO:0000256" key="5">
    <source>
        <dbReference type="SAM" id="Phobius"/>
    </source>
</evidence>
<dbReference type="AlphaFoldDB" id="A0A238L129"/>
<gene>
    <name evidence="6" type="primary">tehA</name>
    <name evidence="6" type="ORF">MAA8898_03838</name>
</gene>